<comment type="caution">
    <text evidence="2">The sequence shown here is derived from an EMBL/GenBank/DDBJ whole genome shotgun (WGS) entry which is preliminary data.</text>
</comment>
<name>A0ABW7N7J4_9BACT</name>
<proteinExistence type="predicted"/>
<evidence type="ECO:0008006" key="4">
    <source>
        <dbReference type="Google" id="ProtNLM"/>
    </source>
</evidence>
<evidence type="ECO:0000313" key="2">
    <source>
        <dbReference type="EMBL" id="MFH6983400.1"/>
    </source>
</evidence>
<gene>
    <name evidence="2" type="ORF">ACHKAR_08130</name>
</gene>
<keyword evidence="3" id="KW-1185">Reference proteome</keyword>
<evidence type="ECO:0000313" key="3">
    <source>
        <dbReference type="Proteomes" id="UP001610063"/>
    </source>
</evidence>
<dbReference type="Proteomes" id="UP001610063">
    <property type="component" value="Unassembled WGS sequence"/>
</dbReference>
<feature type="signal peptide" evidence="1">
    <location>
        <begin position="1"/>
        <end position="22"/>
    </location>
</feature>
<sequence length="361" mass="42155">MRRLFIFVCTFLMAYQWSAAQAQDIYQKYDIYRSPFRVLANKIGWTVSTGYAATNYKHDLAGFYFYQDGENQLILSKQNELGPVFSGYQHWMSNPTAGEEVNLDDVFDVPYDYLENPVNNPDLRNRQFIGDADTMGLSFSSIASTVPVMASAHYDFQKFRIGLGFQYERHYMTPLKPSVYQEVIRPYEPDFKQTHYIKYFGMMGYEFYEFWDYTFVLEVQLGRAKPGKEINTNAIGIGQNFYTNIGVNIEHNLSEYFRVVIRPSYDIKSYVINLPDASSIRHTNSAFMVQVGISINIPEIPRSPMASDHVQLKHVITDPASGRLMEVRGQPMWKKQNPKVGENHRRLWRYKLKNRRKIDPY</sequence>
<dbReference type="RefSeq" id="WP_395416972.1">
    <property type="nucleotide sequence ID" value="NZ_JBIPKE010000015.1"/>
</dbReference>
<keyword evidence="1" id="KW-0732">Signal</keyword>
<dbReference type="EMBL" id="JBIPKE010000015">
    <property type="protein sequence ID" value="MFH6983400.1"/>
    <property type="molecule type" value="Genomic_DNA"/>
</dbReference>
<protein>
    <recommendedName>
        <fullName evidence="4">Outer membrane protein beta-barrel domain-containing protein</fullName>
    </recommendedName>
</protein>
<feature type="chain" id="PRO_5045852566" description="Outer membrane protein beta-barrel domain-containing protein" evidence="1">
    <location>
        <begin position="23"/>
        <end position="361"/>
    </location>
</feature>
<reference evidence="2 3" key="1">
    <citation type="journal article" date="2013" name="Int. J. Syst. Evol. Microbiol.">
        <title>Marinoscillum luteum sp. nov., isolated from marine sediment.</title>
        <authorList>
            <person name="Cha I.T."/>
            <person name="Park S.J."/>
            <person name="Kim S.J."/>
            <person name="Kim J.G."/>
            <person name="Jung M.Y."/>
            <person name="Shin K.S."/>
            <person name="Kwon K.K."/>
            <person name="Yang S.H."/>
            <person name="Seo Y.S."/>
            <person name="Rhee S.K."/>
        </authorList>
    </citation>
    <scope>NUCLEOTIDE SEQUENCE [LARGE SCALE GENOMIC DNA]</scope>
    <source>
        <strain evidence="2 3">KCTC 23939</strain>
    </source>
</reference>
<accession>A0ABW7N7J4</accession>
<evidence type="ECO:0000256" key="1">
    <source>
        <dbReference type="SAM" id="SignalP"/>
    </source>
</evidence>
<organism evidence="2 3">
    <name type="scientific">Marinoscillum luteum</name>
    <dbReference type="NCBI Taxonomy" id="861051"/>
    <lineage>
        <taxon>Bacteria</taxon>
        <taxon>Pseudomonadati</taxon>
        <taxon>Bacteroidota</taxon>
        <taxon>Cytophagia</taxon>
        <taxon>Cytophagales</taxon>
        <taxon>Reichenbachiellaceae</taxon>
        <taxon>Marinoscillum</taxon>
    </lineage>
</organism>